<gene>
    <name evidence="1" type="ORF">SNEC2469_LOCUS35175</name>
</gene>
<keyword evidence="2" id="KW-1185">Reference proteome</keyword>
<organism evidence="1 2">
    <name type="scientific">Symbiodinium necroappetens</name>
    <dbReference type="NCBI Taxonomy" id="1628268"/>
    <lineage>
        <taxon>Eukaryota</taxon>
        <taxon>Sar</taxon>
        <taxon>Alveolata</taxon>
        <taxon>Dinophyceae</taxon>
        <taxon>Suessiales</taxon>
        <taxon>Symbiodiniaceae</taxon>
        <taxon>Symbiodinium</taxon>
    </lineage>
</organism>
<feature type="non-terminal residue" evidence="1">
    <location>
        <position position="1"/>
    </location>
</feature>
<dbReference type="EMBL" id="CAJNJA010100463">
    <property type="protein sequence ID" value="CAE7943789.1"/>
    <property type="molecule type" value="Genomic_DNA"/>
</dbReference>
<name>A0A813CJ43_9DINO</name>
<comment type="caution">
    <text evidence="1">The sequence shown here is derived from an EMBL/GenBank/DDBJ whole genome shotgun (WGS) entry which is preliminary data.</text>
</comment>
<dbReference type="OrthoDB" id="407475at2759"/>
<reference evidence="1" key="1">
    <citation type="submission" date="2021-02" db="EMBL/GenBank/DDBJ databases">
        <authorList>
            <person name="Dougan E. K."/>
            <person name="Rhodes N."/>
            <person name="Thang M."/>
            <person name="Chan C."/>
        </authorList>
    </citation>
    <scope>NUCLEOTIDE SEQUENCE</scope>
</reference>
<dbReference type="AlphaFoldDB" id="A0A813CJ43"/>
<evidence type="ECO:0000313" key="2">
    <source>
        <dbReference type="Proteomes" id="UP000601435"/>
    </source>
</evidence>
<protein>
    <submittedName>
        <fullName evidence="1">Uncharacterized protein</fullName>
    </submittedName>
</protein>
<accession>A0A813CJ43</accession>
<dbReference type="Proteomes" id="UP000601435">
    <property type="component" value="Unassembled WGS sequence"/>
</dbReference>
<sequence length="155" mass="17229">MSLQCIRRQMRCLRQEGVRAWCQRHIDIHLIQPAREMTRQQVIVSAGVGFWGGLFPVPPCTMPATLFCITMYSAGVPKMQRFSLPMASVAVIINELSLPADLAMMPCFIMLGQSAYRSITGEDLAPCSEILKNIQAKPVETLCHFSTSFGPHACQ</sequence>
<proteinExistence type="predicted"/>
<evidence type="ECO:0000313" key="1">
    <source>
        <dbReference type="EMBL" id="CAE7943789.1"/>
    </source>
</evidence>